<dbReference type="SUPFAM" id="SSF56784">
    <property type="entry name" value="HAD-like"/>
    <property type="match status" value="1"/>
</dbReference>
<sequence length="212" mass="23621">MNNKAIIFDMDGVLIDSEPLWQKAQDICLSQYGVRVTPEECERHTMGKRIDAIAQTWKDMFHLDVDLNTLEKGILDKLCLQVMEEGRAMPGVSEMISAAKALGYQIGLATSSSRRVVNVVLDKLGLVEYFDEISSAEDEKYGKPHPAVYLTTARKLNVQPKDCLVIEDSLNGLIAAKSAMMTTYLVSHDCQAPKFAFADNRFSSMLEVVKVI</sequence>
<organism evidence="1 2">
    <name type="scientific">Vibrio albus</name>
    <dbReference type="NCBI Taxonomy" id="2200953"/>
    <lineage>
        <taxon>Bacteria</taxon>
        <taxon>Pseudomonadati</taxon>
        <taxon>Pseudomonadota</taxon>
        <taxon>Gammaproteobacteria</taxon>
        <taxon>Vibrionales</taxon>
        <taxon>Vibrionaceae</taxon>
        <taxon>Vibrio</taxon>
    </lineage>
</organism>
<dbReference type="InterPro" id="IPR023214">
    <property type="entry name" value="HAD_sf"/>
</dbReference>
<dbReference type="RefSeq" id="WP_109320610.1">
    <property type="nucleotide sequence ID" value="NZ_QFWT01000009.1"/>
</dbReference>
<accession>A0A2U3B6Q6</accession>
<dbReference type="InterPro" id="IPR006439">
    <property type="entry name" value="HAD-SF_hydro_IA"/>
</dbReference>
<dbReference type="SFLD" id="SFLDG01129">
    <property type="entry name" value="C1.5:_HAD__Beta-PGM__Phosphata"/>
    <property type="match status" value="1"/>
</dbReference>
<dbReference type="EMBL" id="QFWT01000009">
    <property type="protein sequence ID" value="PWI32470.1"/>
    <property type="molecule type" value="Genomic_DNA"/>
</dbReference>
<proteinExistence type="predicted"/>
<dbReference type="NCBIfam" id="TIGR01549">
    <property type="entry name" value="HAD-SF-IA-v1"/>
    <property type="match status" value="1"/>
</dbReference>
<dbReference type="InterPro" id="IPR036412">
    <property type="entry name" value="HAD-like_sf"/>
</dbReference>
<dbReference type="NCBIfam" id="TIGR01509">
    <property type="entry name" value="HAD-SF-IA-v3"/>
    <property type="match status" value="1"/>
</dbReference>
<dbReference type="PANTHER" id="PTHR18901">
    <property type="entry name" value="2-DEOXYGLUCOSE-6-PHOSPHATE PHOSPHATASE 2"/>
    <property type="match status" value="1"/>
</dbReference>
<dbReference type="OrthoDB" id="9800058at2"/>
<dbReference type="Proteomes" id="UP000245362">
    <property type="component" value="Unassembled WGS sequence"/>
</dbReference>
<dbReference type="AlphaFoldDB" id="A0A2U3B6Q6"/>
<dbReference type="PRINTS" id="PR00413">
    <property type="entry name" value="HADHALOGNASE"/>
</dbReference>
<dbReference type="SFLD" id="SFLDG01135">
    <property type="entry name" value="C1.5.6:_HAD__Beta-PGM__Phospha"/>
    <property type="match status" value="1"/>
</dbReference>
<gene>
    <name evidence="1" type="ORF">DI392_15575</name>
</gene>
<reference evidence="1 2" key="1">
    <citation type="submission" date="2018-05" db="EMBL/GenBank/DDBJ databases">
        <title>Vibrio limimaris sp. nov., isolated from marine sediment.</title>
        <authorList>
            <person name="Li C.-M."/>
        </authorList>
    </citation>
    <scope>NUCLEOTIDE SEQUENCE [LARGE SCALE GENOMIC DNA]</scope>
    <source>
        <strain evidence="1 2">E4404</strain>
    </source>
</reference>
<dbReference type="Gene3D" id="3.40.50.1000">
    <property type="entry name" value="HAD superfamily/HAD-like"/>
    <property type="match status" value="1"/>
</dbReference>
<comment type="caution">
    <text evidence="1">The sequence shown here is derived from an EMBL/GenBank/DDBJ whole genome shotgun (WGS) entry which is preliminary data.</text>
</comment>
<evidence type="ECO:0000313" key="2">
    <source>
        <dbReference type="Proteomes" id="UP000245362"/>
    </source>
</evidence>
<dbReference type="NCBIfam" id="NF008087">
    <property type="entry name" value="PRK10826.1"/>
    <property type="match status" value="1"/>
</dbReference>
<dbReference type="Pfam" id="PF00702">
    <property type="entry name" value="Hydrolase"/>
    <property type="match status" value="1"/>
</dbReference>
<name>A0A2U3B6Q6_9VIBR</name>
<dbReference type="SFLD" id="SFLDS00003">
    <property type="entry name" value="Haloacid_Dehalogenase"/>
    <property type="match status" value="1"/>
</dbReference>
<dbReference type="PANTHER" id="PTHR18901:SF38">
    <property type="entry name" value="PSEUDOURIDINE-5'-PHOSPHATASE"/>
    <property type="match status" value="1"/>
</dbReference>
<evidence type="ECO:0000313" key="1">
    <source>
        <dbReference type="EMBL" id="PWI32470.1"/>
    </source>
</evidence>
<dbReference type="Gene3D" id="1.10.150.240">
    <property type="entry name" value="Putative phosphatase, domain 2"/>
    <property type="match status" value="1"/>
</dbReference>
<keyword evidence="2" id="KW-1185">Reference proteome</keyword>
<protein>
    <submittedName>
        <fullName evidence="1">Hexitol phosphatase HxpB</fullName>
    </submittedName>
</protein>
<dbReference type="InterPro" id="IPR023198">
    <property type="entry name" value="PGP-like_dom2"/>
</dbReference>